<dbReference type="Proteomes" id="UP000643810">
    <property type="component" value="Unassembled WGS sequence"/>
</dbReference>
<dbReference type="PANTHER" id="PTHR43434:SF1">
    <property type="entry name" value="PHOSPHOGLYCOLATE PHOSPHATASE"/>
    <property type="match status" value="1"/>
</dbReference>
<dbReference type="SFLD" id="SFLDS00003">
    <property type="entry name" value="Haloacid_Dehalogenase"/>
    <property type="match status" value="1"/>
</dbReference>
<dbReference type="InterPro" id="IPR036412">
    <property type="entry name" value="HAD-like_sf"/>
</dbReference>
<dbReference type="PROSITE" id="PS01228">
    <property type="entry name" value="COF_1"/>
    <property type="match status" value="1"/>
</dbReference>
<accession>A0ABR7GF12</accession>
<reference evidence="1 2" key="1">
    <citation type="submission" date="2020-08" db="EMBL/GenBank/DDBJ databases">
        <title>Genome public.</title>
        <authorList>
            <person name="Liu C."/>
            <person name="Sun Q."/>
        </authorList>
    </citation>
    <scope>NUCLEOTIDE SEQUENCE [LARGE SCALE GENOMIC DNA]</scope>
    <source>
        <strain evidence="1 2">NSJ-9</strain>
    </source>
</reference>
<organism evidence="1 2">
    <name type="scientific">Roseburia lenta</name>
    <dbReference type="NCBI Taxonomy" id="2763061"/>
    <lineage>
        <taxon>Bacteria</taxon>
        <taxon>Bacillati</taxon>
        <taxon>Bacillota</taxon>
        <taxon>Clostridia</taxon>
        <taxon>Lachnospirales</taxon>
        <taxon>Lachnospiraceae</taxon>
        <taxon>Roseburia</taxon>
    </lineage>
</organism>
<dbReference type="SUPFAM" id="SSF56784">
    <property type="entry name" value="HAD-like"/>
    <property type="match status" value="1"/>
</dbReference>
<evidence type="ECO:0000313" key="1">
    <source>
        <dbReference type="EMBL" id="MBC5686040.1"/>
    </source>
</evidence>
<dbReference type="EMBL" id="JACOPG010000002">
    <property type="protein sequence ID" value="MBC5686040.1"/>
    <property type="molecule type" value="Genomic_DNA"/>
</dbReference>
<dbReference type="InterPro" id="IPR023198">
    <property type="entry name" value="PGP-like_dom2"/>
</dbReference>
<protein>
    <submittedName>
        <fullName evidence="1">HAD family hydrolase</fullName>
    </submittedName>
</protein>
<name>A0ABR7GF12_9FIRM</name>
<dbReference type="InterPro" id="IPR050155">
    <property type="entry name" value="HAD-like_hydrolase_sf"/>
</dbReference>
<dbReference type="RefSeq" id="WP_118280305.1">
    <property type="nucleotide sequence ID" value="NZ_JACOPG010000002.1"/>
</dbReference>
<dbReference type="Gene3D" id="1.10.150.240">
    <property type="entry name" value="Putative phosphatase, domain 2"/>
    <property type="match status" value="1"/>
</dbReference>
<proteinExistence type="predicted"/>
<comment type="caution">
    <text evidence="1">The sequence shown here is derived from an EMBL/GenBank/DDBJ whole genome shotgun (WGS) entry which is preliminary data.</text>
</comment>
<dbReference type="SFLD" id="SFLDG01129">
    <property type="entry name" value="C1.5:_HAD__Beta-PGM__Phosphata"/>
    <property type="match status" value="1"/>
</dbReference>
<dbReference type="Gene3D" id="3.40.50.1000">
    <property type="entry name" value="HAD superfamily/HAD-like"/>
    <property type="match status" value="2"/>
</dbReference>
<keyword evidence="2" id="KW-1185">Reference proteome</keyword>
<sequence>MKYDIVLFDLDGTLLNTLEDLADSVNYVMMQMGYPVHPLESIRQFVGNGIRILMVKATPQGEENPRFEEAFAMFKAYYLTHNQIKTRPYDGVMELLHDYEEQDMPMAIVTNKNQESVDVLVRDVFKNHVRVAVGDDGIRPRKPAAAPVEEALRRLRQVYADRSWARMGVEDALSEEDWLEWIKPHVLYVGDSDVDAATAENSGVDCALCAWGFREESLLETLPHVVLLHKPLELEAFVRG</sequence>
<dbReference type="PANTHER" id="PTHR43434">
    <property type="entry name" value="PHOSPHOGLYCOLATE PHOSPHATASE"/>
    <property type="match status" value="1"/>
</dbReference>
<dbReference type="GO" id="GO:0016787">
    <property type="term" value="F:hydrolase activity"/>
    <property type="evidence" value="ECO:0007669"/>
    <property type="project" value="UniProtKB-KW"/>
</dbReference>
<keyword evidence="1" id="KW-0378">Hydrolase</keyword>
<dbReference type="Pfam" id="PF13419">
    <property type="entry name" value="HAD_2"/>
    <property type="match status" value="1"/>
</dbReference>
<evidence type="ECO:0000313" key="2">
    <source>
        <dbReference type="Proteomes" id="UP000643810"/>
    </source>
</evidence>
<dbReference type="InterPro" id="IPR023214">
    <property type="entry name" value="HAD_sf"/>
</dbReference>
<gene>
    <name evidence="1" type="ORF">H8R94_05385</name>
</gene>
<dbReference type="InterPro" id="IPR041492">
    <property type="entry name" value="HAD_2"/>
</dbReference>